<dbReference type="Pfam" id="PF12017">
    <property type="entry name" value="Tnp_P_element"/>
    <property type="match status" value="1"/>
</dbReference>
<organism evidence="2 3">
    <name type="scientific">Aphis craccivora</name>
    <name type="common">Cowpea aphid</name>
    <dbReference type="NCBI Taxonomy" id="307492"/>
    <lineage>
        <taxon>Eukaryota</taxon>
        <taxon>Metazoa</taxon>
        <taxon>Ecdysozoa</taxon>
        <taxon>Arthropoda</taxon>
        <taxon>Hexapoda</taxon>
        <taxon>Insecta</taxon>
        <taxon>Pterygota</taxon>
        <taxon>Neoptera</taxon>
        <taxon>Paraneoptera</taxon>
        <taxon>Hemiptera</taxon>
        <taxon>Sternorrhyncha</taxon>
        <taxon>Aphidomorpha</taxon>
        <taxon>Aphidoidea</taxon>
        <taxon>Aphididae</taxon>
        <taxon>Aphidini</taxon>
        <taxon>Aphis</taxon>
        <taxon>Aphis</taxon>
    </lineage>
</organism>
<evidence type="ECO:0000313" key="3">
    <source>
        <dbReference type="Proteomes" id="UP000478052"/>
    </source>
</evidence>
<protein>
    <submittedName>
        <fullName evidence="2">THAP domain-containing protein 1-like</fullName>
    </submittedName>
</protein>
<comment type="caution">
    <text evidence="2">The sequence shown here is derived from an EMBL/GenBank/DDBJ whole genome shotgun (WGS) entry which is preliminary data.</text>
</comment>
<dbReference type="InterPro" id="IPR021896">
    <property type="entry name" value="THAP9-like_HTH"/>
</dbReference>
<name>A0A6G0XUM1_APHCR</name>
<dbReference type="EMBL" id="VUJU01007531">
    <property type="protein sequence ID" value="KAF0744227.1"/>
    <property type="molecule type" value="Genomic_DNA"/>
</dbReference>
<evidence type="ECO:0000259" key="1">
    <source>
        <dbReference type="Pfam" id="PF12017"/>
    </source>
</evidence>
<feature type="domain" description="THAP9-like helix-turn-helix" evidence="1">
    <location>
        <begin position="39"/>
        <end position="62"/>
    </location>
</feature>
<sequence>MVCLEKSSLIQKKLNNFLLPSSIILLNTVLLAAHKNRCPKAYNYMRKTFGKLLPHPRTLRRWYMVVDGNPGFTRESF</sequence>
<gene>
    <name evidence="2" type="ORF">FWK35_00018402</name>
</gene>
<keyword evidence="3" id="KW-1185">Reference proteome</keyword>
<dbReference type="OrthoDB" id="10070386at2759"/>
<proteinExistence type="predicted"/>
<dbReference type="Proteomes" id="UP000478052">
    <property type="component" value="Unassembled WGS sequence"/>
</dbReference>
<evidence type="ECO:0000313" key="2">
    <source>
        <dbReference type="EMBL" id="KAF0744227.1"/>
    </source>
</evidence>
<accession>A0A6G0XUM1</accession>
<dbReference type="AlphaFoldDB" id="A0A6G0XUM1"/>
<reference evidence="2 3" key="1">
    <citation type="submission" date="2019-08" db="EMBL/GenBank/DDBJ databases">
        <title>Whole genome of Aphis craccivora.</title>
        <authorList>
            <person name="Voronova N.V."/>
            <person name="Shulinski R.S."/>
            <person name="Bandarenka Y.V."/>
            <person name="Zhorov D.G."/>
            <person name="Warner D."/>
        </authorList>
    </citation>
    <scope>NUCLEOTIDE SEQUENCE [LARGE SCALE GENOMIC DNA]</scope>
    <source>
        <strain evidence="2">180601</strain>
        <tissue evidence="2">Whole Body</tissue>
    </source>
</reference>